<keyword evidence="6" id="KW-0547">Nucleotide-binding</keyword>
<dbReference type="GO" id="GO:0006450">
    <property type="term" value="P:regulation of translational fidelity"/>
    <property type="evidence" value="ECO:0007669"/>
    <property type="project" value="InterPro"/>
</dbReference>
<name>A0A133S5Z0_9FIRM</name>
<sequence>MKGCGPMKISQEEIKKIALLSRLEVKEDKMASVEKELSDILTYVAELNELELDDVEVMAHAVPLHNVFREDETKPSLDHDLALSNAPEEEDGYFKVPRVVQE</sequence>
<dbReference type="Gene3D" id="1.10.20.60">
    <property type="entry name" value="Glu-tRNAGln amidotransferase C subunit, N-terminal domain"/>
    <property type="match status" value="1"/>
</dbReference>
<keyword evidence="6" id="KW-0436">Ligase</keyword>
<dbReference type="HAMAP" id="MF_00122">
    <property type="entry name" value="GatC"/>
    <property type="match status" value="1"/>
</dbReference>
<dbReference type="PATRIC" id="fig|39777.7.peg.617"/>
<dbReference type="GO" id="GO:0005524">
    <property type="term" value="F:ATP binding"/>
    <property type="evidence" value="ECO:0007669"/>
    <property type="project" value="UniProtKB-KW"/>
</dbReference>
<dbReference type="GO" id="GO:0006412">
    <property type="term" value="P:translation"/>
    <property type="evidence" value="ECO:0007669"/>
    <property type="project" value="UniProtKB-UniRule"/>
</dbReference>
<dbReference type="GO" id="GO:0050567">
    <property type="term" value="F:glutaminyl-tRNA synthase (glutamine-hydrolyzing) activity"/>
    <property type="evidence" value="ECO:0007669"/>
    <property type="project" value="UniProtKB-UniRule"/>
</dbReference>
<dbReference type="AlphaFoldDB" id="A0A133S5Z0"/>
<protein>
    <recommendedName>
        <fullName evidence="6">Aspartyl/glutamyl-tRNA(Asn/Gln) amidotransferase subunit C</fullName>
        <shortName evidence="6">Asp/Glu-ADT subunit C</shortName>
        <ecNumber evidence="6">6.3.5.-</ecNumber>
    </recommendedName>
</protein>
<organism evidence="7">
    <name type="scientific">Veillonella atypica</name>
    <dbReference type="NCBI Taxonomy" id="39777"/>
    <lineage>
        <taxon>Bacteria</taxon>
        <taxon>Bacillati</taxon>
        <taxon>Bacillota</taxon>
        <taxon>Negativicutes</taxon>
        <taxon>Veillonellales</taxon>
        <taxon>Veillonellaceae</taxon>
        <taxon>Veillonella</taxon>
    </lineage>
</organism>
<dbReference type="InterPro" id="IPR036113">
    <property type="entry name" value="Asp/Glu-ADT_sf_sub_c"/>
</dbReference>
<dbReference type="NCBIfam" id="TIGR00135">
    <property type="entry name" value="gatC"/>
    <property type="match status" value="1"/>
</dbReference>
<dbReference type="EMBL" id="LRQT01000013">
    <property type="protein sequence ID" value="KXA65113.1"/>
    <property type="molecule type" value="Genomic_DNA"/>
</dbReference>
<comment type="subunit">
    <text evidence="2 6">Heterotrimer of A, B and C subunits.</text>
</comment>
<comment type="catalytic activity">
    <reaction evidence="5 6">
        <text>L-glutamyl-tRNA(Gln) + L-glutamine + ATP + H2O = L-glutaminyl-tRNA(Gln) + L-glutamate + ADP + phosphate + H(+)</text>
        <dbReference type="Rhea" id="RHEA:17521"/>
        <dbReference type="Rhea" id="RHEA-COMP:9681"/>
        <dbReference type="Rhea" id="RHEA-COMP:9684"/>
        <dbReference type="ChEBI" id="CHEBI:15377"/>
        <dbReference type="ChEBI" id="CHEBI:15378"/>
        <dbReference type="ChEBI" id="CHEBI:29985"/>
        <dbReference type="ChEBI" id="CHEBI:30616"/>
        <dbReference type="ChEBI" id="CHEBI:43474"/>
        <dbReference type="ChEBI" id="CHEBI:58359"/>
        <dbReference type="ChEBI" id="CHEBI:78520"/>
        <dbReference type="ChEBI" id="CHEBI:78521"/>
        <dbReference type="ChEBI" id="CHEBI:456216"/>
    </reaction>
</comment>
<keyword evidence="6" id="KW-0648">Protein biosynthesis</keyword>
<evidence type="ECO:0000313" key="8">
    <source>
        <dbReference type="Proteomes" id="UP000070226"/>
    </source>
</evidence>
<dbReference type="InterPro" id="IPR003837">
    <property type="entry name" value="GatC"/>
</dbReference>
<dbReference type="Proteomes" id="UP000070226">
    <property type="component" value="Unassembled WGS sequence"/>
</dbReference>
<comment type="catalytic activity">
    <reaction evidence="4 6">
        <text>L-aspartyl-tRNA(Asn) + L-glutamine + ATP + H2O = L-asparaginyl-tRNA(Asn) + L-glutamate + ADP + phosphate + 2 H(+)</text>
        <dbReference type="Rhea" id="RHEA:14513"/>
        <dbReference type="Rhea" id="RHEA-COMP:9674"/>
        <dbReference type="Rhea" id="RHEA-COMP:9677"/>
        <dbReference type="ChEBI" id="CHEBI:15377"/>
        <dbReference type="ChEBI" id="CHEBI:15378"/>
        <dbReference type="ChEBI" id="CHEBI:29985"/>
        <dbReference type="ChEBI" id="CHEBI:30616"/>
        <dbReference type="ChEBI" id="CHEBI:43474"/>
        <dbReference type="ChEBI" id="CHEBI:58359"/>
        <dbReference type="ChEBI" id="CHEBI:78515"/>
        <dbReference type="ChEBI" id="CHEBI:78516"/>
        <dbReference type="ChEBI" id="CHEBI:456216"/>
    </reaction>
</comment>
<comment type="similarity">
    <text evidence="1 6">Belongs to the GatC family.</text>
</comment>
<keyword evidence="6" id="KW-0067">ATP-binding</keyword>
<evidence type="ECO:0000256" key="6">
    <source>
        <dbReference type="HAMAP-Rule" id="MF_00122"/>
    </source>
</evidence>
<dbReference type="SUPFAM" id="SSF141000">
    <property type="entry name" value="Glu-tRNAGln amidotransferase C subunit"/>
    <property type="match status" value="1"/>
</dbReference>
<keyword evidence="7" id="KW-0808">Transferase</keyword>
<evidence type="ECO:0000256" key="1">
    <source>
        <dbReference type="ARBA" id="ARBA00010757"/>
    </source>
</evidence>
<dbReference type="GO" id="GO:0070681">
    <property type="term" value="P:glutaminyl-tRNAGln biosynthesis via transamidation"/>
    <property type="evidence" value="ECO:0007669"/>
    <property type="project" value="TreeGrafter"/>
</dbReference>
<proteinExistence type="inferred from homology"/>
<evidence type="ECO:0000313" key="7">
    <source>
        <dbReference type="EMBL" id="KXA65113.1"/>
    </source>
</evidence>
<dbReference type="PANTHER" id="PTHR15004:SF0">
    <property type="entry name" value="GLUTAMYL-TRNA(GLN) AMIDOTRANSFERASE SUBUNIT C, MITOCHONDRIAL"/>
    <property type="match status" value="1"/>
</dbReference>
<reference evidence="7 8" key="1">
    <citation type="submission" date="2016-01" db="EMBL/GenBank/DDBJ databases">
        <authorList>
            <person name="Oliw E.H."/>
        </authorList>
    </citation>
    <scope>NUCLEOTIDE SEQUENCE [LARGE SCALE GENOMIC DNA]</scope>
    <source>
        <strain evidence="7 8">CMW7756B</strain>
    </source>
</reference>
<dbReference type="PANTHER" id="PTHR15004">
    <property type="entry name" value="GLUTAMYL-TRNA(GLN) AMIDOTRANSFERASE SUBUNIT C, MITOCHONDRIAL"/>
    <property type="match status" value="1"/>
</dbReference>
<evidence type="ECO:0000256" key="2">
    <source>
        <dbReference type="ARBA" id="ARBA00011123"/>
    </source>
</evidence>
<comment type="function">
    <text evidence="3 6">Allows the formation of correctly charged Asn-tRNA(Asn) or Gln-tRNA(Gln) through the transamidation of misacylated Asp-tRNA(Asn) or Glu-tRNA(Gln) in organisms which lack either or both of asparaginyl-tRNA or glutaminyl-tRNA synthetases. The reaction takes place in the presence of glutamine and ATP through an activated phospho-Asp-tRNA(Asn) or phospho-Glu-tRNA(Gln).</text>
</comment>
<accession>A0A133S5Z0</accession>
<dbReference type="GO" id="GO:0016740">
    <property type="term" value="F:transferase activity"/>
    <property type="evidence" value="ECO:0007669"/>
    <property type="project" value="UniProtKB-KW"/>
</dbReference>
<dbReference type="GO" id="GO:0050566">
    <property type="term" value="F:asparaginyl-tRNA synthase (glutamine-hydrolyzing) activity"/>
    <property type="evidence" value="ECO:0007669"/>
    <property type="project" value="RHEA"/>
</dbReference>
<evidence type="ECO:0000256" key="4">
    <source>
        <dbReference type="ARBA" id="ARBA00047380"/>
    </source>
</evidence>
<comment type="caution">
    <text evidence="7">The sequence shown here is derived from an EMBL/GenBank/DDBJ whole genome shotgun (WGS) entry which is preliminary data.</text>
</comment>
<evidence type="ECO:0000256" key="3">
    <source>
        <dbReference type="ARBA" id="ARBA00024799"/>
    </source>
</evidence>
<dbReference type="Pfam" id="PF02686">
    <property type="entry name" value="GatC"/>
    <property type="match status" value="1"/>
</dbReference>
<dbReference type="STRING" id="39777.B7L28_04835"/>
<dbReference type="EC" id="6.3.5.-" evidence="6"/>
<evidence type="ECO:0000256" key="5">
    <source>
        <dbReference type="ARBA" id="ARBA00047913"/>
    </source>
</evidence>
<gene>
    <name evidence="6" type="primary">gatC</name>
    <name evidence="7" type="ORF">HMPREF3233_00628</name>
</gene>